<keyword evidence="2" id="KW-1185">Reference proteome</keyword>
<accession>A0A8H5B811</accession>
<reference evidence="1 2" key="1">
    <citation type="journal article" date="2020" name="ISME J.">
        <title>Uncovering the hidden diversity of litter-decomposition mechanisms in mushroom-forming fungi.</title>
        <authorList>
            <person name="Floudas D."/>
            <person name="Bentzer J."/>
            <person name="Ahren D."/>
            <person name="Johansson T."/>
            <person name="Persson P."/>
            <person name="Tunlid A."/>
        </authorList>
    </citation>
    <scope>NUCLEOTIDE SEQUENCE [LARGE SCALE GENOMIC DNA]</scope>
    <source>
        <strain evidence="1 2">CBS 175.51</strain>
    </source>
</reference>
<dbReference type="AlphaFoldDB" id="A0A8H5B811"/>
<dbReference type="PANTHER" id="PTHR14187:SF5">
    <property type="entry name" value="HEAT SHOCK 70 KDA PROTEIN 12A"/>
    <property type="match status" value="1"/>
</dbReference>
<dbReference type="OrthoDB" id="2963168at2759"/>
<dbReference type="SUPFAM" id="SSF53067">
    <property type="entry name" value="Actin-like ATPase domain"/>
    <property type="match status" value="2"/>
</dbReference>
<dbReference type="PANTHER" id="PTHR14187">
    <property type="entry name" value="ALPHA KINASE/ELONGATION FACTOR 2 KINASE"/>
    <property type="match status" value="1"/>
</dbReference>
<dbReference type="Proteomes" id="UP000541558">
    <property type="component" value="Unassembled WGS sequence"/>
</dbReference>
<evidence type="ECO:0008006" key="3">
    <source>
        <dbReference type="Google" id="ProtNLM"/>
    </source>
</evidence>
<proteinExistence type="predicted"/>
<name>A0A8H5B811_9AGAR</name>
<dbReference type="EMBL" id="JAACJK010000219">
    <property type="protein sequence ID" value="KAF5317377.1"/>
    <property type="molecule type" value="Genomic_DNA"/>
</dbReference>
<protein>
    <recommendedName>
        <fullName evidence="3">Heat shock 70 kDa protein 12A</fullName>
    </recommendedName>
</protein>
<dbReference type="Gene3D" id="3.90.640.10">
    <property type="entry name" value="Actin, Chain A, domain 4"/>
    <property type="match status" value="1"/>
</dbReference>
<evidence type="ECO:0000313" key="1">
    <source>
        <dbReference type="EMBL" id="KAF5317377.1"/>
    </source>
</evidence>
<dbReference type="CDD" id="cd10170">
    <property type="entry name" value="ASKHA_NBD_HSP70"/>
    <property type="match status" value="1"/>
</dbReference>
<dbReference type="InterPro" id="IPR043129">
    <property type="entry name" value="ATPase_NBD"/>
</dbReference>
<dbReference type="Gene3D" id="3.30.420.40">
    <property type="match status" value="2"/>
</dbReference>
<gene>
    <name evidence="1" type="ORF">D9611_003518</name>
</gene>
<sequence length="594" mass="66409">MSLPQRKKYSGRTRRLLLAFDIGTTFSGISYSILDPGNVPEILPVTRFPSQEQIGGDSKIPTVIYYNSAGNPCAIGAETLKEGIEEDAEQNGWTQAKWFKLHLRPRPSGQLNSPNTDPGIPPLPPHKTVVHVFKDYMHYLHRCAREYISETHGDRLWSAVKDDIMYVLTHPNGWGGPQQTQMRAAATLAGFVANGEEAQSRITFVTEGEASLHFCLTNGLSLSADKKSGVMIVDAGGGTIDVTAYRKRKNSSFEEIAIPECHFQGAAYVTMRAKEYFTDLLSNTRFSQDIETLERRFDRNTKHVFRKDSEPHHIQFASHRERDSALNIRGGRLTLSGVVVAKMFEPSITCIVDAVRAQKAASHFSIKSLFLVGGFSASTWLFDRVREKVEALGITVSRPDTFVNKAVSNGAVSFVLDHVVTTRVSRLTYGLYCDTPFRSEDPEHQKRANRTFRDQFDGKRMLKGKYQIILPKGIIKNIRIRETVEFKEAFTQKSTDKKSLKTISAAILVYTGKKSNPTWASDDPGSYSIACRIEADTSAVTLVKRKSTVTSQTYYRMDYEVVLLFGLTELVAQIAWSDDSGNETRSPAKVVYAT</sequence>
<comment type="caution">
    <text evidence="1">The sequence shown here is derived from an EMBL/GenBank/DDBJ whole genome shotgun (WGS) entry which is preliminary data.</text>
</comment>
<evidence type="ECO:0000313" key="2">
    <source>
        <dbReference type="Proteomes" id="UP000541558"/>
    </source>
</evidence>
<organism evidence="1 2">
    <name type="scientific">Ephemerocybe angulata</name>
    <dbReference type="NCBI Taxonomy" id="980116"/>
    <lineage>
        <taxon>Eukaryota</taxon>
        <taxon>Fungi</taxon>
        <taxon>Dikarya</taxon>
        <taxon>Basidiomycota</taxon>
        <taxon>Agaricomycotina</taxon>
        <taxon>Agaricomycetes</taxon>
        <taxon>Agaricomycetidae</taxon>
        <taxon>Agaricales</taxon>
        <taxon>Agaricineae</taxon>
        <taxon>Psathyrellaceae</taxon>
        <taxon>Ephemerocybe</taxon>
    </lineage>
</organism>